<keyword evidence="6" id="KW-1185">Reference proteome</keyword>
<feature type="compositionally biased region" description="Low complexity" evidence="4">
    <location>
        <begin position="278"/>
        <end position="314"/>
    </location>
</feature>
<dbReference type="PANTHER" id="PTHR24201:SF15">
    <property type="entry name" value="ANKYRIN REPEAT DOMAIN-CONTAINING PROTEIN 66"/>
    <property type="match status" value="1"/>
</dbReference>
<dbReference type="InParanoid" id="E1ZGJ6"/>
<feature type="compositionally biased region" description="Basic and acidic residues" evidence="4">
    <location>
        <begin position="196"/>
        <end position="229"/>
    </location>
</feature>
<dbReference type="AlphaFoldDB" id="E1ZGJ6"/>
<accession>E1ZGJ6</accession>
<evidence type="ECO:0000313" key="6">
    <source>
        <dbReference type="Proteomes" id="UP000008141"/>
    </source>
</evidence>
<evidence type="ECO:0000256" key="2">
    <source>
        <dbReference type="ARBA" id="ARBA00023043"/>
    </source>
</evidence>
<feature type="compositionally biased region" description="Basic and acidic residues" evidence="4">
    <location>
        <begin position="238"/>
        <end position="259"/>
    </location>
</feature>
<keyword evidence="1" id="KW-0677">Repeat</keyword>
<keyword evidence="2 3" id="KW-0040">ANK repeat</keyword>
<feature type="repeat" description="ANK" evidence="3">
    <location>
        <begin position="116"/>
        <end position="148"/>
    </location>
</feature>
<dbReference type="PANTHER" id="PTHR24201">
    <property type="entry name" value="ANK_REP_REGION DOMAIN-CONTAINING PROTEIN"/>
    <property type="match status" value="1"/>
</dbReference>
<dbReference type="OrthoDB" id="539099at2759"/>
<dbReference type="InterPro" id="IPR050776">
    <property type="entry name" value="Ank_Repeat/CDKN_Inhibitor"/>
</dbReference>
<sequence length="314" mass="32746">MSASLLLDAIRRGEPEAELLFRLDGGGWDGEGSAAAADHVTPALCVAAAQAGYGHLLERLADRLEPEHGDSAASTGPVDSPLHWAAFKGLAGAVEVLARRAAAAGGIEWVNFRGQLDSTPLHLAAISGSLEAVKALIYHGGDASLHLRNAYGNIPASLASTATCRQLLVSLAEGGQPAVQQLRADMDAAAAAAQAQREREQQQQEERRRLEEEEEQRQQEAEEAARLAAEEAEAMRIAQEEQERRQAEEAAAVEQERLAAEAAAAAAAAQTAKKKGKSGSPTKKLGSQGSRPTSKARSAAKTAAVMKAVAAAGS</sequence>
<reference evidence="5 6" key="1">
    <citation type="journal article" date="2010" name="Plant Cell">
        <title>The Chlorella variabilis NC64A genome reveals adaptation to photosymbiosis, coevolution with viruses, and cryptic sex.</title>
        <authorList>
            <person name="Blanc G."/>
            <person name="Duncan G."/>
            <person name="Agarkova I."/>
            <person name="Borodovsky M."/>
            <person name="Gurnon J."/>
            <person name="Kuo A."/>
            <person name="Lindquist E."/>
            <person name="Lucas S."/>
            <person name="Pangilinan J."/>
            <person name="Polle J."/>
            <person name="Salamov A."/>
            <person name="Terry A."/>
            <person name="Yamada T."/>
            <person name="Dunigan D.D."/>
            <person name="Grigoriev I.V."/>
            <person name="Claverie J.M."/>
            <person name="Van Etten J.L."/>
        </authorList>
    </citation>
    <scope>NUCLEOTIDE SEQUENCE [LARGE SCALE GENOMIC DNA]</scope>
    <source>
        <strain evidence="5 6">NC64A</strain>
    </source>
</reference>
<dbReference type="PROSITE" id="PS50088">
    <property type="entry name" value="ANK_REPEAT"/>
    <property type="match status" value="1"/>
</dbReference>
<dbReference type="KEGG" id="cvr:CHLNCDRAFT_134696"/>
<dbReference type="Gene3D" id="1.25.40.20">
    <property type="entry name" value="Ankyrin repeat-containing domain"/>
    <property type="match status" value="1"/>
</dbReference>
<dbReference type="InterPro" id="IPR036770">
    <property type="entry name" value="Ankyrin_rpt-contain_sf"/>
</dbReference>
<evidence type="ECO:0000256" key="4">
    <source>
        <dbReference type="SAM" id="MobiDB-lite"/>
    </source>
</evidence>
<dbReference type="Proteomes" id="UP000008141">
    <property type="component" value="Unassembled WGS sequence"/>
</dbReference>
<dbReference type="PROSITE" id="PS50297">
    <property type="entry name" value="ANK_REP_REGION"/>
    <property type="match status" value="1"/>
</dbReference>
<name>E1ZGJ6_CHLVA</name>
<dbReference type="GeneID" id="17354386"/>
<dbReference type="InterPro" id="IPR002110">
    <property type="entry name" value="Ankyrin_rpt"/>
</dbReference>
<organism evidence="6">
    <name type="scientific">Chlorella variabilis</name>
    <name type="common">Green alga</name>
    <dbReference type="NCBI Taxonomy" id="554065"/>
    <lineage>
        <taxon>Eukaryota</taxon>
        <taxon>Viridiplantae</taxon>
        <taxon>Chlorophyta</taxon>
        <taxon>core chlorophytes</taxon>
        <taxon>Trebouxiophyceae</taxon>
        <taxon>Chlorellales</taxon>
        <taxon>Chlorellaceae</taxon>
        <taxon>Chlorella clade</taxon>
        <taxon>Chlorella</taxon>
    </lineage>
</organism>
<dbReference type="RefSeq" id="XP_005846871.1">
    <property type="nucleotide sequence ID" value="XM_005846809.1"/>
</dbReference>
<evidence type="ECO:0000256" key="1">
    <source>
        <dbReference type="ARBA" id="ARBA00022737"/>
    </source>
</evidence>
<evidence type="ECO:0000256" key="3">
    <source>
        <dbReference type="PROSITE-ProRule" id="PRU00023"/>
    </source>
</evidence>
<dbReference type="SMART" id="SM00248">
    <property type="entry name" value="ANK"/>
    <property type="match status" value="2"/>
</dbReference>
<evidence type="ECO:0000313" key="5">
    <source>
        <dbReference type="EMBL" id="EFN54769.1"/>
    </source>
</evidence>
<dbReference type="SUPFAM" id="SSF48403">
    <property type="entry name" value="Ankyrin repeat"/>
    <property type="match status" value="1"/>
</dbReference>
<feature type="compositionally biased region" description="Low complexity" evidence="4">
    <location>
        <begin position="260"/>
        <end position="270"/>
    </location>
</feature>
<dbReference type="EMBL" id="GL433846">
    <property type="protein sequence ID" value="EFN54769.1"/>
    <property type="molecule type" value="Genomic_DNA"/>
</dbReference>
<protein>
    <submittedName>
        <fullName evidence="5">Uncharacterized protein</fullName>
    </submittedName>
</protein>
<dbReference type="Pfam" id="PF12796">
    <property type="entry name" value="Ank_2"/>
    <property type="match status" value="1"/>
</dbReference>
<gene>
    <name evidence="5" type="ORF">CHLNCDRAFT_134696</name>
</gene>
<feature type="region of interest" description="Disordered" evidence="4">
    <location>
        <begin position="190"/>
        <end position="314"/>
    </location>
</feature>
<proteinExistence type="predicted"/>